<gene>
    <name evidence="18" type="ORF">EJB05_40290</name>
</gene>
<dbReference type="GO" id="GO:0006979">
    <property type="term" value="P:response to oxidative stress"/>
    <property type="evidence" value="ECO:0007669"/>
    <property type="project" value="UniProtKB-UniRule"/>
</dbReference>
<dbReference type="Pfam" id="PF00141">
    <property type="entry name" value="peroxidase"/>
    <property type="match status" value="1"/>
</dbReference>
<evidence type="ECO:0000256" key="3">
    <source>
        <dbReference type="ARBA" id="ARBA00006873"/>
    </source>
</evidence>
<evidence type="ECO:0000256" key="16">
    <source>
        <dbReference type="RuleBase" id="RU362060"/>
    </source>
</evidence>
<feature type="binding site" evidence="13">
    <location>
        <position position="199"/>
    </location>
    <ligand>
        <name>Ca(2+)</name>
        <dbReference type="ChEBI" id="CHEBI:29108"/>
        <label>2</label>
    </ligand>
</feature>
<dbReference type="EMBL" id="RWGY01000031">
    <property type="protein sequence ID" value="TVU16715.1"/>
    <property type="molecule type" value="Genomic_DNA"/>
</dbReference>
<dbReference type="InterPro" id="IPR000823">
    <property type="entry name" value="Peroxidase_pln"/>
</dbReference>
<comment type="caution">
    <text evidence="18">The sequence shown here is derived from an EMBL/GenBank/DDBJ whole genome shotgun (WGS) entry which is preliminary data.</text>
</comment>
<feature type="domain" description="Plant heme peroxidase family profile" evidence="17">
    <location>
        <begin position="39"/>
        <end position="309"/>
    </location>
</feature>
<evidence type="ECO:0000256" key="14">
    <source>
        <dbReference type="PIRSR" id="PIRSR600823-4"/>
    </source>
</evidence>
<comment type="cofactor">
    <cofactor evidence="13 16">
        <name>heme b</name>
        <dbReference type="ChEBI" id="CHEBI:60344"/>
    </cofactor>
    <text evidence="13 16">Binds 1 heme b (iron(II)-protoporphyrin IX) group per subunit.</text>
</comment>
<evidence type="ECO:0000256" key="4">
    <source>
        <dbReference type="ARBA" id="ARBA00022559"/>
    </source>
</evidence>
<feature type="disulfide bond" evidence="15">
    <location>
        <begin position="47"/>
        <end position="119"/>
    </location>
</feature>
<accession>A0A5J9TZP4</accession>
<evidence type="ECO:0000256" key="13">
    <source>
        <dbReference type="PIRSR" id="PIRSR600823-3"/>
    </source>
</evidence>
<keyword evidence="19" id="KW-1185">Reference proteome</keyword>
<evidence type="ECO:0000256" key="10">
    <source>
        <dbReference type="ARBA" id="ARBA00023324"/>
    </source>
</evidence>
<dbReference type="PROSITE" id="PS50873">
    <property type="entry name" value="PEROXIDASE_4"/>
    <property type="match status" value="1"/>
</dbReference>
<comment type="catalytic activity">
    <reaction evidence="1 16">
        <text>2 a phenolic donor + H2O2 = 2 a phenolic radical donor + 2 H2O</text>
        <dbReference type="Rhea" id="RHEA:56136"/>
        <dbReference type="ChEBI" id="CHEBI:15377"/>
        <dbReference type="ChEBI" id="CHEBI:16240"/>
        <dbReference type="ChEBI" id="CHEBI:139520"/>
        <dbReference type="ChEBI" id="CHEBI:139521"/>
        <dbReference type="EC" id="1.11.1.7"/>
    </reaction>
</comment>
<keyword evidence="4 16" id="KW-0575">Peroxidase</keyword>
<dbReference type="Gene3D" id="1.10.420.10">
    <property type="entry name" value="Peroxidase, domain 2"/>
    <property type="match status" value="1"/>
</dbReference>
<feature type="signal peptide" evidence="16">
    <location>
        <begin position="1"/>
        <end position="27"/>
    </location>
</feature>
<feature type="binding site" evidence="13">
    <location>
        <position position="227"/>
    </location>
    <ligand>
        <name>Ca(2+)</name>
        <dbReference type="ChEBI" id="CHEBI:29108"/>
        <label>2</label>
    </ligand>
</feature>
<dbReference type="InterPro" id="IPR019794">
    <property type="entry name" value="Peroxidases_AS"/>
</dbReference>
<evidence type="ECO:0000256" key="7">
    <source>
        <dbReference type="ARBA" id="ARBA00022837"/>
    </source>
</evidence>
<comment type="similarity">
    <text evidence="3">Belongs to the peroxidase family. Ascorbate peroxidase subfamily.</text>
</comment>
<keyword evidence="15" id="KW-1015">Disulfide bond</keyword>
<dbReference type="GO" id="GO:0005576">
    <property type="term" value="C:extracellular region"/>
    <property type="evidence" value="ECO:0007669"/>
    <property type="project" value="UniProtKB-SubCell"/>
</dbReference>
<dbReference type="InterPro" id="IPR019793">
    <property type="entry name" value="Peroxidases_heam-ligand_BS"/>
</dbReference>
<feature type="chain" id="PRO_5023964500" description="Peroxidase" evidence="16">
    <location>
        <begin position="28"/>
        <end position="323"/>
    </location>
</feature>
<evidence type="ECO:0000313" key="19">
    <source>
        <dbReference type="Proteomes" id="UP000324897"/>
    </source>
</evidence>
<comment type="function">
    <text evidence="16">Removal of H(2)O(2), oxidation of toxic reductants, biosynthesis and degradation of lignin, suberization, auxin catabolism, response to environmental stresses such as wounding, pathogen attack and oxidative stress.</text>
</comment>
<dbReference type="GO" id="GO:0042744">
    <property type="term" value="P:hydrogen peroxide catabolic process"/>
    <property type="evidence" value="ECO:0007669"/>
    <property type="project" value="UniProtKB-KW"/>
</dbReference>
<dbReference type="InterPro" id="IPR002016">
    <property type="entry name" value="Haem_peroxidase"/>
</dbReference>
<dbReference type="EC" id="1.11.1.7" evidence="16"/>
<keyword evidence="7 13" id="KW-0106">Calcium</keyword>
<dbReference type="PROSITE" id="PS00436">
    <property type="entry name" value="PEROXIDASE_2"/>
    <property type="match status" value="1"/>
</dbReference>
<proteinExistence type="inferred from homology"/>
<reference evidence="18 19" key="1">
    <citation type="journal article" date="2019" name="Sci. Rep.">
        <title>A high-quality genome of Eragrostis curvula grass provides insights into Poaceae evolution and supports new strategies to enhance forage quality.</title>
        <authorList>
            <person name="Carballo J."/>
            <person name="Santos B.A.C.M."/>
            <person name="Zappacosta D."/>
            <person name="Garbus I."/>
            <person name="Selva J.P."/>
            <person name="Gallo C.A."/>
            <person name="Diaz A."/>
            <person name="Albertini E."/>
            <person name="Caccamo M."/>
            <person name="Echenique V."/>
        </authorList>
    </citation>
    <scope>NUCLEOTIDE SEQUENCE [LARGE SCALE GENOMIC DNA]</scope>
    <source>
        <strain evidence="19">cv. Victoria</strain>
        <tissue evidence="18">Leaf</tissue>
    </source>
</reference>
<sequence>MGVVLGGGRSALVVAMAVGVLAALAMAQQDQEEDVVLGGLYQPRDPCPQVESIVQKAVAEEFKKNKDITGGFLRVFFHDCFSGGCDASIFLQEEWRAFPVQERVRQFVNEIRGKVNKECGDQSVSCADILALATRDAVAEAKGPRVPIVRGRFDSKTIKDVSKIPLPGRGLPASFLIRLFAGFGLSDPADLVALSGAHTVGKTRNACGVANPDFRDNCMSRGSQDLDVITPVVFDNQYFVGLNRGLGMFDTDRELVSDENPTTKKLVLTYATDQNEFFRQWGVSFRKLSNVNWTSFPVGEIRRDCTRTNSGRLSSIIDGAADQ</sequence>
<evidence type="ECO:0000256" key="6">
    <source>
        <dbReference type="ARBA" id="ARBA00022723"/>
    </source>
</evidence>
<dbReference type="SUPFAM" id="SSF48113">
    <property type="entry name" value="Heme-dependent peroxidases"/>
    <property type="match status" value="1"/>
</dbReference>
<organism evidence="18 19">
    <name type="scientific">Eragrostis curvula</name>
    <name type="common">weeping love grass</name>
    <dbReference type="NCBI Taxonomy" id="38414"/>
    <lineage>
        <taxon>Eukaryota</taxon>
        <taxon>Viridiplantae</taxon>
        <taxon>Streptophyta</taxon>
        <taxon>Embryophyta</taxon>
        <taxon>Tracheophyta</taxon>
        <taxon>Spermatophyta</taxon>
        <taxon>Magnoliopsida</taxon>
        <taxon>Liliopsida</taxon>
        <taxon>Poales</taxon>
        <taxon>Poaceae</taxon>
        <taxon>PACMAD clade</taxon>
        <taxon>Chloridoideae</taxon>
        <taxon>Eragrostideae</taxon>
        <taxon>Eragrostidinae</taxon>
        <taxon>Eragrostis</taxon>
    </lineage>
</organism>
<evidence type="ECO:0000313" key="18">
    <source>
        <dbReference type="EMBL" id="TVU16715.1"/>
    </source>
</evidence>
<dbReference type="Gene3D" id="1.10.520.10">
    <property type="match status" value="1"/>
</dbReference>
<dbReference type="GO" id="GO:0020037">
    <property type="term" value="F:heme binding"/>
    <property type="evidence" value="ECO:0007669"/>
    <property type="project" value="UniProtKB-UniRule"/>
</dbReference>
<comment type="similarity">
    <text evidence="16">Belongs to the peroxidase family. Classical plant (class III) peroxidase subfamily.</text>
</comment>
<evidence type="ECO:0000256" key="12">
    <source>
        <dbReference type="PIRSR" id="PIRSR600823-2"/>
    </source>
</evidence>
<keyword evidence="16" id="KW-0732">Signal</keyword>
<evidence type="ECO:0000256" key="11">
    <source>
        <dbReference type="PIRSR" id="PIRSR600823-1"/>
    </source>
</evidence>
<evidence type="ECO:0000256" key="5">
    <source>
        <dbReference type="ARBA" id="ARBA00022617"/>
    </source>
</evidence>
<comment type="cofactor">
    <cofactor evidence="13 16">
        <name>Ca(2+)</name>
        <dbReference type="ChEBI" id="CHEBI:29108"/>
    </cofactor>
    <text evidence="13 16">Binds 2 calcium ions per subunit.</text>
</comment>
<evidence type="ECO:0000256" key="1">
    <source>
        <dbReference type="ARBA" id="ARBA00000189"/>
    </source>
</evidence>
<dbReference type="Proteomes" id="UP000324897">
    <property type="component" value="Unassembled WGS sequence"/>
</dbReference>
<feature type="disulfide bond" evidence="15">
    <location>
        <begin position="80"/>
        <end position="85"/>
    </location>
</feature>
<evidence type="ECO:0000256" key="9">
    <source>
        <dbReference type="ARBA" id="ARBA00023004"/>
    </source>
</evidence>
<keyword evidence="9 13" id="KW-0408">Iron</keyword>
<feature type="disulfide bond" evidence="15">
    <location>
        <begin position="126"/>
        <end position="305"/>
    </location>
</feature>
<dbReference type="OrthoDB" id="2113341at2759"/>
<feature type="binding site" evidence="13">
    <location>
        <position position="84"/>
    </location>
    <ligand>
        <name>Ca(2+)</name>
        <dbReference type="ChEBI" id="CHEBI:29108"/>
        <label>1</label>
    </ligand>
</feature>
<evidence type="ECO:0000256" key="2">
    <source>
        <dbReference type="ARBA" id="ARBA00004613"/>
    </source>
</evidence>
<dbReference type="GO" id="GO:0140825">
    <property type="term" value="F:lactoperoxidase activity"/>
    <property type="evidence" value="ECO:0007669"/>
    <property type="project" value="UniProtKB-EC"/>
</dbReference>
<feature type="binding site" evidence="13">
    <location>
        <position position="94"/>
    </location>
    <ligand>
        <name>Ca(2+)</name>
        <dbReference type="ChEBI" id="CHEBI:29108"/>
        <label>1</label>
    </ligand>
</feature>
<feature type="active site" description="Proton acceptor" evidence="11">
    <location>
        <position position="78"/>
    </location>
</feature>
<keyword evidence="5 16" id="KW-0349">Heme</keyword>
<keyword evidence="8 16" id="KW-0560">Oxidoreductase</keyword>
<feature type="binding site" evidence="12">
    <location>
        <position position="167"/>
    </location>
    <ligand>
        <name>substrate</name>
    </ligand>
</feature>
<evidence type="ECO:0000259" key="17">
    <source>
        <dbReference type="PROSITE" id="PS50873"/>
    </source>
</evidence>
<feature type="binding site" evidence="13">
    <location>
        <position position="235"/>
    </location>
    <ligand>
        <name>Ca(2+)</name>
        <dbReference type="ChEBI" id="CHEBI:29108"/>
        <label>2</label>
    </ligand>
</feature>
<evidence type="ECO:0000256" key="15">
    <source>
        <dbReference type="PIRSR" id="PIRSR600823-5"/>
    </source>
</evidence>
<feature type="site" description="Transition state stabilizer" evidence="14">
    <location>
        <position position="74"/>
    </location>
</feature>
<dbReference type="PRINTS" id="PR00458">
    <property type="entry name" value="PEROXIDASE"/>
</dbReference>
<name>A0A5J9TZP4_9POAL</name>
<dbReference type="GO" id="GO:0046872">
    <property type="term" value="F:metal ion binding"/>
    <property type="evidence" value="ECO:0007669"/>
    <property type="project" value="UniProtKB-UniRule"/>
</dbReference>
<feature type="binding site" evidence="13">
    <location>
        <position position="86"/>
    </location>
    <ligand>
        <name>Ca(2+)</name>
        <dbReference type="ChEBI" id="CHEBI:29108"/>
        <label>1</label>
    </ligand>
</feature>
<keyword evidence="6 13" id="KW-0479">Metal-binding</keyword>
<dbReference type="AlphaFoldDB" id="A0A5J9TZP4"/>
<feature type="binding site" evidence="13">
    <location>
        <position position="230"/>
    </location>
    <ligand>
        <name>Ca(2+)</name>
        <dbReference type="ChEBI" id="CHEBI:29108"/>
        <label>2</label>
    </ligand>
</feature>
<keyword evidence="10 16" id="KW-0376">Hydrogen peroxide</keyword>
<keyword evidence="16" id="KW-0964">Secreted</keyword>
<dbReference type="InterPro" id="IPR010255">
    <property type="entry name" value="Haem_peroxidase_sf"/>
</dbReference>
<evidence type="ECO:0000256" key="8">
    <source>
        <dbReference type="ARBA" id="ARBA00023002"/>
    </source>
</evidence>
<feature type="binding site" evidence="13">
    <location>
        <position position="88"/>
    </location>
    <ligand>
        <name>Ca(2+)</name>
        <dbReference type="ChEBI" id="CHEBI:29108"/>
        <label>1</label>
    </ligand>
</feature>
<dbReference type="PANTHER" id="PTHR31517">
    <property type="match status" value="1"/>
</dbReference>
<dbReference type="PROSITE" id="PS00435">
    <property type="entry name" value="PEROXIDASE_1"/>
    <property type="match status" value="1"/>
</dbReference>
<feature type="binding site" evidence="13">
    <location>
        <position position="79"/>
    </location>
    <ligand>
        <name>Ca(2+)</name>
        <dbReference type="ChEBI" id="CHEBI:29108"/>
        <label>1</label>
    </ligand>
</feature>
<feature type="binding site" description="axial binding residue" evidence="13">
    <location>
        <position position="198"/>
    </location>
    <ligand>
        <name>heme b</name>
        <dbReference type="ChEBI" id="CHEBI:60344"/>
    </ligand>
    <ligandPart>
        <name>Fe</name>
        <dbReference type="ChEBI" id="CHEBI:18248"/>
    </ligandPart>
</feature>
<comment type="subcellular location">
    <subcellularLocation>
        <location evidence="2 16">Secreted</location>
    </subcellularLocation>
</comment>
<protein>
    <recommendedName>
        <fullName evidence="16">Peroxidase</fullName>
        <ecNumber evidence="16">1.11.1.7</ecNumber>
    </recommendedName>
</protein>
<dbReference type="PANTHER" id="PTHR31517:SF51">
    <property type="entry name" value="PEROXIDASE 55"/>
    <property type="match status" value="1"/>
</dbReference>
<dbReference type="Gramene" id="TVU16715">
    <property type="protein sequence ID" value="TVU16715"/>
    <property type="gene ID" value="EJB05_40290"/>
</dbReference>
<dbReference type="PRINTS" id="PR00461">
    <property type="entry name" value="PLPEROXIDASE"/>
</dbReference>